<dbReference type="EMBL" id="BT094518">
    <property type="protein sequence ID" value="ACU18833.1"/>
    <property type="molecule type" value="mRNA"/>
</dbReference>
<evidence type="ECO:0008006" key="3">
    <source>
        <dbReference type="Google" id="ProtNLM"/>
    </source>
</evidence>
<dbReference type="InterPro" id="IPR050410">
    <property type="entry name" value="CCR4/nocturin_mRNA_transcr"/>
</dbReference>
<evidence type="ECO:0000313" key="2">
    <source>
        <dbReference type="EMBL" id="ACU18833.1"/>
    </source>
</evidence>
<name>C6TAI1_SOYBN</name>
<keyword evidence="1" id="KW-0732">Signal</keyword>
<dbReference type="ExpressionAtlas" id="C6TAI1">
    <property type="expression patterns" value="baseline and differential"/>
</dbReference>
<reference evidence="2" key="1">
    <citation type="submission" date="2009-08" db="EMBL/GenBank/DDBJ databases">
        <authorList>
            <person name="Cheung F."/>
            <person name="Xiao Y."/>
            <person name="Chan A."/>
            <person name="Moskal W."/>
            <person name="Town C.D."/>
        </authorList>
    </citation>
    <scope>NUCLEOTIDE SEQUENCE</scope>
</reference>
<dbReference type="PANTHER" id="PTHR12121:SF68">
    <property type="entry name" value="CARBON CATABOLITE REPRESSOR PROTEIN 4 HOMOLOG 4-RELATED"/>
    <property type="match status" value="1"/>
</dbReference>
<sequence>MGTWVCLTLVLEFINCIYFFPRDPDWADVKLAQAKYLLSRIAKFKTLISDRYECIPEVILAGDFNSTPGDMVYQYLVSGNPSSNLTPDCLEESPSPIPLCSVYASTRGEPPFTNYTPGLHWNT</sequence>
<protein>
    <recommendedName>
        <fullName evidence="3">Endonuclease/exonuclease/phosphatase domain-containing protein</fullName>
    </recommendedName>
</protein>
<organism evidence="2">
    <name type="scientific">Glycine max</name>
    <name type="common">Soybean</name>
    <name type="synonym">Glycine hispida</name>
    <dbReference type="NCBI Taxonomy" id="3847"/>
    <lineage>
        <taxon>Eukaryota</taxon>
        <taxon>Viridiplantae</taxon>
        <taxon>Streptophyta</taxon>
        <taxon>Embryophyta</taxon>
        <taxon>Tracheophyta</taxon>
        <taxon>Spermatophyta</taxon>
        <taxon>Magnoliopsida</taxon>
        <taxon>eudicotyledons</taxon>
        <taxon>Gunneridae</taxon>
        <taxon>Pentapetalae</taxon>
        <taxon>rosids</taxon>
        <taxon>fabids</taxon>
        <taxon>Fabales</taxon>
        <taxon>Fabaceae</taxon>
        <taxon>Papilionoideae</taxon>
        <taxon>50 kb inversion clade</taxon>
        <taxon>NPAAA clade</taxon>
        <taxon>indigoferoid/millettioid clade</taxon>
        <taxon>Phaseoleae</taxon>
        <taxon>Glycine</taxon>
        <taxon>Glycine subgen. Soja</taxon>
    </lineage>
</organism>
<dbReference type="PANTHER" id="PTHR12121">
    <property type="entry name" value="CARBON CATABOLITE REPRESSOR PROTEIN 4"/>
    <property type="match status" value="1"/>
</dbReference>
<dbReference type="Gene3D" id="3.60.10.10">
    <property type="entry name" value="Endonuclease/exonuclease/phosphatase"/>
    <property type="match status" value="1"/>
</dbReference>
<proteinExistence type="evidence at transcript level"/>
<dbReference type="AlphaFoldDB" id="C6TAI1"/>
<evidence type="ECO:0000256" key="1">
    <source>
        <dbReference type="SAM" id="SignalP"/>
    </source>
</evidence>
<accession>C6TAI1</accession>
<feature type="signal peptide" evidence="1">
    <location>
        <begin position="1"/>
        <end position="19"/>
    </location>
</feature>
<feature type="chain" id="PRO_5002970181" description="Endonuclease/exonuclease/phosphatase domain-containing protein" evidence="1">
    <location>
        <begin position="20"/>
        <end position="123"/>
    </location>
</feature>
<dbReference type="InterPro" id="IPR036691">
    <property type="entry name" value="Endo/exonu/phosph_ase_sf"/>
</dbReference>
<dbReference type="SUPFAM" id="SSF56219">
    <property type="entry name" value="DNase I-like"/>
    <property type="match status" value="1"/>
</dbReference>